<dbReference type="AlphaFoldDB" id="A0AA36JNR2"/>
<name>A0AA36JNR2_9DINO</name>
<protein>
    <submittedName>
        <fullName evidence="2">Uncharacterized protein</fullName>
    </submittedName>
</protein>
<keyword evidence="3" id="KW-1185">Reference proteome</keyword>
<feature type="region of interest" description="Disordered" evidence="1">
    <location>
        <begin position="1"/>
        <end position="53"/>
    </location>
</feature>
<reference evidence="2" key="1">
    <citation type="submission" date="2023-08" db="EMBL/GenBank/DDBJ databases">
        <authorList>
            <person name="Chen Y."/>
            <person name="Shah S."/>
            <person name="Dougan E. K."/>
            <person name="Thang M."/>
            <person name="Chan C."/>
        </authorList>
    </citation>
    <scope>NUCLEOTIDE SEQUENCE</scope>
</reference>
<feature type="non-terminal residue" evidence="2">
    <location>
        <position position="1"/>
    </location>
</feature>
<comment type="caution">
    <text evidence="2">The sequence shown here is derived from an EMBL/GenBank/DDBJ whole genome shotgun (WGS) entry which is preliminary data.</text>
</comment>
<proteinExistence type="predicted"/>
<gene>
    <name evidence="2" type="ORF">EVOR1521_LOCUS30169</name>
</gene>
<accession>A0AA36JNR2</accession>
<evidence type="ECO:0000313" key="2">
    <source>
        <dbReference type="EMBL" id="CAJ1408956.1"/>
    </source>
</evidence>
<evidence type="ECO:0000256" key="1">
    <source>
        <dbReference type="SAM" id="MobiDB-lite"/>
    </source>
</evidence>
<organism evidence="2 3">
    <name type="scientific">Effrenium voratum</name>
    <dbReference type="NCBI Taxonomy" id="2562239"/>
    <lineage>
        <taxon>Eukaryota</taxon>
        <taxon>Sar</taxon>
        <taxon>Alveolata</taxon>
        <taxon>Dinophyceae</taxon>
        <taxon>Suessiales</taxon>
        <taxon>Symbiodiniaceae</taxon>
        <taxon>Effrenium</taxon>
    </lineage>
</organism>
<dbReference type="Proteomes" id="UP001178507">
    <property type="component" value="Unassembled WGS sequence"/>
</dbReference>
<dbReference type="EMBL" id="CAUJNA010003741">
    <property type="protein sequence ID" value="CAJ1408956.1"/>
    <property type="molecule type" value="Genomic_DNA"/>
</dbReference>
<sequence>KDGVTQALLRSNQEPVQARQESEDDRTAKKRSNAQKKVQGQAPLSKMPAFNSGGVTWVGIPVSSASWLERDGQGQQQNMPNMPYGWLNTELDMHGTGPC</sequence>
<evidence type="ECO:0000313" key="3">
    <source>
        <dbReference type="Proteomes" id="UP001178507"/>
    </source>
</evidence>